<dbReference type="PANTHER" id="PTHR23028:SF53">
    <property type="entry name" value="ACYL_TRANSF_3 DOMAIN-CONTAINING PROTEIN"/>
    <property type="match status" value="1"/>
</dbReference>
<sequence length="242" mass="27839">MENLFCKEQFHKDQVFAHAWTLAVEEQFYIFWAFIILLIRPLRPFMRATVMIFLIGLSVVYRLHMFAIRDMDLMSKSLSANAYALLSGSALQLCWQPLPKWTAHRWTGYTGQVMFVGVVMAMRVDSIVYSGAIWGPFITTVATMLVVLASAGQGNFILENSILRYMGRTSYSCYLWHHVLLWLTGLFNQVTIPAMGVVTLSLAIAHYSTIYFEEPIRELYKDTLWFKEQKQKLAASKKLLPS</sequence>
<dbReference type="RefSeq" id="XP_025351690.1">
    <property type="nucleotide sequence ID" value="XM_025499749.1"/>
</dbReference>
<feature type="transmembrane region" description="Helical" evidence="1">
    <location>
        <begin position="127"/>
        <end position="150"/>
    </location>
</feature>
<evidence type="ECO:0000259" key="2">
    <source>
        <dbReference type="Pfam" id="PF01757"/>
    </source>
</evidence>
<feature type="transmembrane region" description="Helical" evidence="1">
    <location>
        <begin position="45"/>
        <end position="68"/>
    </location>
</feature>
<reference evidence="3 4" key="1">
    <citation type="journal article" date="2018" name="Mol. Biol. Evol.">
        <title>Broad Genomic Sampling Reveals a Smut Pathogenic Ancestry of the Fungal Clade Ustilaginomycotina.</title>
        <authorList>
            <person name="Kijpornyongpan T."/>
            <person name="Mondo S.J."/>
            <person name="Barry K."/>
            <person name="Sandor L."/>
            <person name="Lee J."/>
            <person name="Lipzen A."/>
            <person name="Pangilinan J."/>
            <person name="LaButti K."/>
            <person name="Hainaut M."/>
            <person name="Henrissat B."/>
            <person name="Grigoriev I.V."/>
            <person name="Spatafora J.W."/>
            <person name="Aime M.C."/>
        </authorList>
    </citation>
    <scope>NUCLEOTIDE SEQUENCE [LARGE SCALE GENOMIC DNA]</scope>
    <source>
        <strain evidence="3 4">MCA 3882</strain>
    </source>
</reference>
<protein>
    <recommendedName>
        <fullName evidence="2">Acyltransferase 3 domain-containing protein</fullName>
    </recommendedName>
</protein>
<proteinExistence type="predicted"/>
<dbReference type="GO" id="GO:0000271">
    <property type="term" value="P:polysaccharide biosynthetic process"/>
    <property type="evidence" value="ECO:0007669"/>
    <property type="project" value="TreeGrafter"/>
</dbReference>
<evidence type="ECO:0000256" key="1">
    <source>
        <dbReference type="SAM" id="Phobius"/>
    </source>
</evidence>
<accession>A0A316V317</accession>
<dbReference type="Pfam" id="PF01757">
    <property type="entry name" value="Acyl_transf_3"/>
    <property type="match status" value="1"/>
</dbReference>
<keyword evidence="4" id="KW-1185">Reference proteome</keyword>
<dbReference type="OrthoDB" id="92766at2759"/>
<dbReference type="GO" id="GO:0016020">
    <property type="term" value="C:membrane"/>
    <property type="evidence" value="ECO:0007669"/>
    <property type="project" value="TreeGrafter"/>
</dbReference>
<dbReference type="Proteomes" id="UP000245771">
    <property type="component" value="Unassembled WGS sequence"/>
</dbReference>
<gene>
    <name evidence="3" type="ORF">FA14DRAFT_162755</name>
</gene>
<dbReference type="EMBL" id="KZ819609">
    <property type="protein sequence ID" value="PWN31388.1"/>
    <property type="molecule type" value="Genomic_DNA"/>
</dbReference>
<organism evidence="3 4">
    <name type="scientific">Meira miltonrushii</name>
    <dbReference type="NCBI Taxonomy" id="1280837"/>
    <lineage>
        <taxon>Eukaryota</taxon>
        <taxon>Fungi</taxon>
        <taxon>Dikarya</taxon>
        <taxon>Basidiomycota</taxon>
        <taxon>Ustilaginomycotina</taxon>
        <taxon>Exobasidiomycetes</taxon>
        <taxon>Exobasidiales</taxon>
        <taxon>Brachybasidiaceae</taxon>
        <taxon>Meira</taxon>
    </lineage>
</organism>
<dbReference type="InterPro" id="IPR050879">
    <property type="entry name" value="Acyltransferase_3"/>
</dbReference>
<evidence type="ECO:0000313" key="3">
    <source>
        <dbReference type="EMBL" id="PWN31388.1"/>
    </source>
</evidence>
<dbReference type="GeneID" id="37021530"/>
<feature type="transmembrane region" description="Helical" evidence="1">
    <location>
        <begin position="194"/>
        <end position="212"/>
    </location>
</feature>
<keyword evidence="1" id="KW-0472">Membrane</keyword>
<feature type="transmembrane region" description="Helical" evidence="1">
    <location>
        <begin position="20"/>
        <end position="39"/>
    </location>
</feature>
<keyword evidence="1" id="KW-1133">Transmembrane helix</keyword>
<evidence type="ECO:0000313" key="4">
    <source>
        <dbReference type="Proteomes" id="UP000245771"/>
    </source>
</evidence>
<dbReference type="PANTHER" id="PTHR23028">
    <property type="entry name" value="ACETYLTRANSFERASE"/>
    <property type="match status" value="1"/>
</dbReference>
<dbReference type="GO" id="GO:0016747">
    <property type="term" value="F:acyltransferase activity, transferring groups other than amino-acyl groups"/>
    <property type="evidence" value="ECO:0007669"/>
    <property type="project" value="InterPro"/>
</dbReference>
<dbReference type="InterPro" id="IPR002656">
    <property type="entry name" value="Acyl_transf_3_dom"/>
</dbReference>
<feature type="domain" description="Acyltransferase 3" evidence="2">
    <location>
        <begin position="13"/>
        <end position="202"/>
    </location>
</feature>
<name>A0A316V317_9BASI</name>
<dbReference type="AlphaFoldDB" id="A0A316V317"/>
<dbReference type="InParanoid" id="A0A316V317"/>
<keyword evidence="1" id="KW-0812">Transmembrane</keyword>